<proteinExistence type="predicted"/>
<name>A0A7W3LYC5_ACTNM</name>
<sequence length="229" mass="26285">MQAKIIVQHVSLGAKRHRVIRPAKPLNNAALHDHGLNSYDMYVDRADGRRIGTLWLLAARSPRSLVYLPMRTTPPPPEIGCDWFPEGPLDLVLLHHSLQFPPSRWKRVRERITRANTPRELRTAGVPDSGLPTDEETNYPAFNYRENRDVLRQHRYAETLFLTGSAAAFREAARHFFAVAKHGPPTAARDSLYLPVGCNYHVCRQFYWPHLDPRGNQEVHVAYCPTWTH</sequence>
<reference evidence="1 2" key="1">
    <citation type="submission" date="2020-08" db="EMBL/GenBank/DDBJ databases">
        <title>Genomic Encyclopedia of Type Strains, Phase IV (KMG-IV): sequencing the most valuable type-strain genomes for metagenomic binning, comparative biology and taxonomic classification.</title>
        <authorList>
            <person name="Goeker M."/>
        </authorList>
    </citation>
    <scope>NUCLEOTIDE SEQUENCE [LARGE SCALE GENOMIC DNA]</scope>
    <source>
        <strain evidence="1 2">DSM 44197</strain>
    </source>
</reference>
<keyword evidence="2" id="KW-1185">Reference proteome</keyword>
<comment type="caution">
    <text evidence="1">The sequence shown here is derived from an EMBL/GenBank/DDBJ whole genome shotgun (WGS) entry which is preliminary data.</text>
</comment>
<evidence type="ECO:0000313" key="2">
    <source>
        <dbReference type="Proteomes" id="UP000572680"/>
    </source>
</evidence>
<organism evidence="1 2">
    <name type="scientific">Actinomadura namibiensis</name>
    <dbReference type="NCBI Taxonomy" id="182080"/>
    <lineage>
        <taxon>Bacteria</taxon>
        <taxon>Bacillati</taxon>
        <taxon>Actinomycetota</taxon>
        <taxon>Actinomycetes</taxon>
        <taxon>Streptosporangiales</taxon>
        <taxon>Thermomonosporaceae</taxon>
        <taxon>Actinomadura</taxon>
    </lineage>
</organism>
<dbReference type="AlphaFoldDB" id="A0A7W3LYC5"/>
<accession>A0A7W3LYC5</accession>
<evidence type="ECO:0000313" key="1">
    <source>
        <dbReference type="EMBL" id="MBA8956460.1"/>
    </source>
</evidence>
<dbReference type="EMBL" id="JACJIA010000015">
    <property type="protein sequence ID" value="MBA8956460.1"/>
    <property type="molecule type" value="Genomic_DNA"/>
</dbReference>
<gene>
    <name evidence="1" type="ORF">HNR61_008142</name>
</gene>
<protein>
    <submittedName>
        <fullName evidence="1">Uncharacterized protein</fullName>
    </submittedName>
</protein>
<dbReference type="RefSeq" id="WP_182848366.1">
    <property type="nucleotide sequence ID" value="NZ_BAAALP010000113.1"/>
</dbReference>
<dbReference type="Proteomes" id="UP000572680">
    <property type="component" value="Unassembled WGS sequence"/>
</dbReference>